<protein>
    <submittedName>
        <fullName evidence="1">39870_t:CDS:1</fullName>
    </submittedName>
</protein>
<sequence>MRTQKLVPSFSTVGNFSNGEEQECVLLECELRHDPEPEN</sequence>
<evidence type="ECO:0000313" key="1">
    <source>
        <dbReference type="EMBL" id="CAG8534154.1"/>
    </source>
</evidence>
<organism evidence="1 2">
    <name type="scientific">Gigaspora margarita</name>
    <dbReference type="NCBI Taxonomy" id="4874"/>
    <lineage>
        <taxon>Eukaryota</taxon>
        <taxon>Fungi</taxon>
        <taxon>Fungi incertae sedis</taxon>
        <taxon>Mucoromycota</taxon>
        <taxon>Glomeromycotina</taxon>
        <taxon>Glomeromycetes</taxon>
        <taxon>Diversisporales</taxon>
        <taxon>Gigasporaceae</taxon>
        <taxon>Gigaspora</taxon>
    </lineage>
</organism>
<accession>A0ABM8W600</accession>
<dbReference type="Proteomes" id="UP000789901">
    <property type="component" value="Unassembled WGS sequence"/>
</dbReference>
<proteinExistence type="predicted"/>
<keyword evidence="2" id="KW-1185">Reference proteome</keyword>
<evidence type="ECO:0000313" key="2">
    <source>
        <dbReference type="Proteomes" id="UP000789901"/>
    </source>
</evidence>
<comment type="caution">
    <text evidence="1">The sequence shown here is derived from an EMBL/GenBank/DDBJ whole genome shotgun (WGS) entry which is preliminary data.</text>
</comment>
<dbReference type="EMBL" id="CAJVQB010001400">
    <property type="protein sequence ID" value="CAG8534154.1"/>
    <property type="molecule type" value="Genomic_DNA"/>
</dbReference>
<gene>
    <name evidence="1" type="ORF">GMARGA_LOCUS3767</name>
</gene>
<reference evidence="1 2" key="1">
    <citation type="submission" date="2021-06" db="EMBL/GenBank/DDBJ databases">
        <authorList>
            <person name="Kallberg Y."/>
            <person name="Tangrot J."/>
            <person name="Rosling A."/>
        </authorList>
    </citation>
    <scope>NUCLEOTIDE SEQUENCE [LARGE SCALE GENOMIC DNA]</scope>
    <source>
        <strain evidence="1 2">120-4 pot B 10/14</strain>
    </source>
</reference>
<name>A0ABM8W600_GIGMA</name>